<organism evidence="2 3">
    <name type="scientific">Streptomyces rubrolavendulae</name>
    <dbReference type="NCBI Taxonomy" id="285473"/>
    <lineage>
        <taxon>Bacteria</taxon>
        <taxon>Bacillati</taxon>
        <taxon>Actinomycetota</taxon>
        <taxon>Actinomycetes</taxon>
        <taxon>Kitasatosporales</taxon>
        <taxon>Streptomycetaceae</taxon>
        <taxon>Streptomyces</taxon>
    </lineage>
</organism>
<dbReference type="GeneID" id="91406445"/>
<evidence type="ECO:0000313" key="2">
    <source>
        <dbReference type="EMBL" id="AOT62045.1"/>
    </source>
</evidence>
<dbReference type="EMBL" id="CP017316">
    <property type="protein sequence ID" value="AOT62045.1"/>
    <property type="molecule type" value="Genomic_DNA"/>
</dbReference>
<gene>
    <name evidence="2" type="ORF">A4G23_04937</name>
</gene>
<protein>
    <submittedName>
        <fullName evidence="2">Glyoxalase-like domain protein</fullName>
    </submittedName>
</protein>
<evidence type="ECO:0000313" key="3">
    <source>
        <dbReference type="Proteomes" id="UP000095349"/>
    </source>
</evidence>
<evidence type="ECO:0000259" key="1">
    <source>
        <dbReference type="PROSITE" id="PS51819"/>
    </source>
</evidence>
<accession>A0A1D8G9B7</accession>
<dbReference type="PATRIC" id="fig|285473.5.peg.5204"/>
<feature type="domain" description="VOC" evidence="1">
    <location>
        <begin position="2"/>
        <end position="113"/>
    </location>
</feature>
<dbReference type="OrthoDB" id="1492945at2"/>
<dbReference type="SUPFAM" id="SSF54593">
    <property type="entry name" value="Glyoxalase/Bleomycin resistance protein/Dihydroxybiphenyl dioxygenase"/>
    <property type="match status" value="1"/>
</dbReference>
<dbReference type="InterPro" id="IPR029068">
    <property type="entry name" value="Glyas_Bleomycin-R_OHBP_Dase"/>
</dbReference>
<dbReference type="RefSeq" id="WP_031130632.1">
    <property type="nucleotide sequence ID" value="NZ_CP017316.1"/>
</dbReference>
<reference evidence="2 3" key="1">
    <citation type="submission" date="2016-09" db="EMBL/GenBank/DDBJ databases">
        <title>Streptomyces rubrolavendulae MJM4426 Genome sequencing and assembly.</title>
        <authorList>
            <person name="Kim J.-G."/>
        </authorList>
    </citation>
    <scope>NUCLEOTIDE SEQUENCE [LARGE SCALE GENOMIC DNA]</scope>
    <source>
        <strain evidence="2 3">MJM4426</strain>
    </source>
</reference>
<dbReference type="InterPro" id="IPR037523">
    <property type="entry name" value="VOC_core"/>
</dbReference>
<keyword evidence="3" id="KW-1185">Reference proteome</keyword>
<name>A0A1D8G9B7_9ACTN</name>
<dbReference type="Gene3D" id="3.10.180.10">
    <property type="entry name" value="2,3-Dihydroxybiphenyl 1,2-Dioxygenase, domain 1"/>
    <property type="match status" value="1"/>
</dbReference>
<dbReference type="Proteomes" id="UP000095349">
    <property type="component" value="Chromosome"/>
</dbReference>
<dbReference type="CDD" id="cd06587">
    <property type="entry name" value="VOC"/>
    <property type="match status" value="1"/>
</dbReference>
<dbReference type="InterPro" id="IPR004360">
    <property type="entry name" value="Glyas_Fos-R_dOase_dom"/>
</dbReference>
<dbReference type="KEGG" id="srn:A4G23_04937"/>
<dbReference type="Pfam" id="PF00903">
    <property type="entry name" value="Glyoxalase"/>
    <property type="match status" value="1"/>
</dbReference>
<dbReference type="STRING" id="285473.A4G23_04937"/>
<dbReference type="PROSITE" id="PS51819">
    <property type="entry name" value="VOC"/>
    <property type="match status" value="1"/>
</dbReference>
<dbReference type="AlphaFoldDB" id="A0A1D8G9B7"/>
<sequence length="124" mass="13093">MEILGTTLRVCVDDLEAATAFYERLTGAPALRFERGGVRVAAVGCFLLMSGPDSELEVLRKVTATIAVADVDVAHRTLTEVGARVVAGPVATPVGRNLIAVHPDGSVFEYVDRRTPEADAEGQG</sequence>
<proteinExistence type="predicted"/>